<gene>
    <name evidence="2" type="ORF">Tci_011325</name>
</gene>
<feature type="compositionally biased region" description="Basic and acidic residues" evidence="1">
    <location>
        <begin position="418"/>
        <end position="438"/>
    </location>
</feature>
<reference evidence="2" key="1">
    <citation type="journal article" date="2019" name="Sci. Rep.">
        <title>Draft genome of Tanacetum cinerariifolium, the natural source of mosquito coil.</title>
        <authorList>
            <person name="Yamashiro T."/>
            <person name="Shiraishi A."/>
            <person name="Satake H."/>
            <person name="Nakayama K."/>
        </authorList>
    </citation>
    <scope>NUCLEOTIDE SEQUENCE</scope>
</reference>
<name>A0A6L2JS18_TANCI</name>
<proteinExistence type="predicted"/>
<dbReference type="EMBL" id="BKCJ010001162">
    <property type="protein sequence ID" value="GEU39347.1"/>
    <property type="molecule type" value="Genomic_DNA"/>
</dbReference>
<evidence type="ECO:0000256" key="1">
    <source>
        <dbReference type="SAM" id="MobiDB-lite"/>
    </source>
</evidence>
<protein>
    <submittedName>
        <fullName evidence="2">Uncharacterized protein</fullName>
    </submittedName>
</protein>
<comment type="caution">
    <text evidence="2">The sequence shown here is derived from an EMBL/GenBank/DDBJ whole genome shotgun (WGS) entry which is preliminary data.</text>
</comment>
<accession>A0A6L2JS18</accession>
<dbReference type="AlphaFoldDB" id="A0A6L2JS18"/>
<evidence type="ECO:0000313" key="2">
    <source>
        <dbReference type="EMBL" id="GEU39347.1"/>
    </source>
</evidence>
<sequence length="604" mass="67705">MMIDNSIHIRWKTLKNDIGSFAIAISLKLFRSRKFSISLFPSGAILLSVLLGYEKASRSVGNKGGKGNGKMSKPTWFSRLLHGDSCDDSSSEVCKESKSNTNDEFVLAGSSCGNTNYGNYVIPSKELNAIVNKLEASYCEFEGMHIDEQNAIIGEINILWDKYLASGFSNPINTDGPGPDQSVTILKKISFSEAVGASTKMDLAANTHNAKGDNTILSHDTPIVQLASIQEPILDLKAADKPNSYVYAGVAGVSAKDQPKVTPNFHPLVADPMFNCVNISIPRKVVKKRLTQKDSNGTRIDSGFKRAFATLFGQDIEIFTGTLFLNVEQLEKQLDKEDFQEIGSMAAFNYTKLAIPEFRDTLIQHMESIKKSIDERAQHKREYDSWLNERLMQTSEAKVETSKALDASLVDIESSGTESKEHDTRSRLGNDAHDDDADIRPIYDEEPMAKVQTTAKINIFSIGQHHAEQPKFNNKGEVDQNAEQCHDTWKPMLQSHRNQLVIRQPTAFKSERPRISKPQFASQVDVINDLSKPVTTHYLPKEREVASAKPHHMIAFNNYRISLENMPRFSLNDMIYNHYLKEAKKKTQERCRNLEPSLMPPARS</sequence>
<feature type="region of interest" description="Disordered" evidence="1">
    <location>
        <begin position="410"/>
        <end position="438"/>
    </location>
</feature>
<organism evidence="2">
    <name type="scientific">Tanacetum cinerariifolium</name>
    <name type="common">Dalmatian daisy</name>
    <name type="synonym">Chrysanthemum cinerariifolium</name>
    <dbReference type="NCBI Taxonomy" id="118510"/>
    <lineage>
        <taxon>Eukaryota</taxon>
        <taxon>Viridiplantae</taxon>
        <taxon>Streptophyta</taxon>
        <taxon>Embryophyta</taxon>
        <taxon>Tracheophyta</taxon>
        <taxon>Spermatophyta</taxon>
        <taxon>Magnoliopsida</taxon>
        <taxon>eudicotyledons</taxon>
        <taxon>Gunneridae</taxon>
        <taxon>Pentapetalae</taxon>
        <taxon>asterids</taxon>
        <taxon>campanulids</taxon>
        <taxon>Asterales</taxon>
        <taxon>Asteraceae</taxon>
        <taxon>Asteroideae</taxon>
        <taxon>Anthemideae</taxon>
        <taxon>Anthemidinae</taxon>
        <taxon>Tanacetum</taxon>
    </lineage>
</organism>